<protein>
    <submittedName>
        <fullName evidence="1">DUF4852 domain-containing protein</fullName>
    </submittedName>
</protein>
<accession>A0A519BFV1</accession>
<comment type="caution">
    <text evidence="1">The sequence shown here is derived from an EMBL/GenBank/DDBJ whole genome shotgun (WGS) entry which is preliminary data.</text>
</comment>
<name>A0A519BFV1_ACIG2</name>
<sequence>MNNKFSVSAISLISGLFLFTFVSGFSLFFTKPANAADYQTVKQKTDGNKLQYSGAVYASDPIIYALYVKYSNEPLTKKIITDYIKIVNPAKYKHDRFNAFLWQKLYYKDKARFKKLLNYISQVGYFKEYIKAGIGNYNFKKHGFYLRYYGSRRKIQNGMKTDRNIDFIRSIHGNIYYLFKNLTVDNINAGKFNFIKVSENKAKKFIDSRTGNFGHIDRNVFLEYYYKPVNAKNNVLMVKIIKVLVYNNKHKNMLIGSL</sequence>
<evidence type="ECO:0000313" key="2">
    <source>
        <dbReference type="Proteomes" id="UP000316562"/>
    </source>
</evidence>
<gene>
    <name evidence="1" type="ORF">EVJ46_08090</name>
</gene>
<dbReference type="EMBL" id="SGBC01000003">
    <property type="protein sequence ID" value="RZD16138.1"/>
    <property type="molecule type" value="Genomic_DNA"/>
</dbReference>
<reference evidence="1 2" key="1">
    <citation type="journal article" date="2019" name="ISME J.">
        <title>Insights into ecological role of a new deltaproteobacterial order Candidatus Acidulodesulfobacterales by metagenomics and metatranscriptomics.</title>
        <authorList>
            <person name="Tan S."/>
            <person name="Liu J."/>
            <person name="Fang Y."/>
            <person name="Hedlund B.P."/>
            <person name="Lian Z.H."/>
            <person name="Huang L.Y."/>
            <person name="Li J.T."/>
            <person name="Huang L.N."/>
            <person name="Li W.J."/>
            <person name="Jiang H.C."/>
            <person name="Dong H.L."/>
            <person name="Shu W.S."/>
        </authorList>
    </citation>
    <scope>NUCLEOTIDE SEQUENCE [LARGE SCALE GENOMIC DNA]</scope>
    <source>
        <strain evidence="1">AP2</strain>
    </source>
</reference>
<evidence type="ECO:0000313" key="1">
    <source>
        <dbReference type="EMBL" id="RZD16138.1"/>
    </source>
</evidence>
<dbReference type="Proteomes" id="UP000316562">
    <property type="component" value="Unassembled WGS sequence"/>
</dbReference>
<dbReference type="AlphaFoldDB" id="A0A519BFV1"/>
<proteinExistence type="predicted"/>
<organism evidence="1 2">
    <name type="scientific">Acididesulfobacter guangdongensis</name>
    <dbReference type="NCBI Taxonomy" id="2597225"/>
    <lineage>
        <taxon>Bacteria</taxon>
        <taxon>Deltaproteobacteria</taxon>
        <taxon>Candidatus Acidulodesulfobacterales</taxon>
        <taxon>Candidatus Acididesulfobacter</taxon>
    </lineage>
</organism>